<dbReference type="InterPro" id="IPR045372">
    <property type="entry name" value="YidB"/>
</dbReference>
<dbReference type="OrthoDB" id="9795283at2"/>
<dbReference type="AlphaFoldDB" id="A0A4R3M4H6"/>
<protein>
    <submittedName>
        <fullName evidence="1">Uncharacterized protein YidB (DUF937 family)</fullName>
    </submittedName>
</protein>
<reference evidence="1 2" key="1">
    <citation type="submission" date="2019-03" db="EMBL/GenBank/DDBJ databases">
        <title>Genomic Encyclopedia of Type Strains, Phase IV (KMG-IV): sequencing the most valuable type-strain genomes for metagenomic binning, comparative biology and taxonomic classification.</title>
        <authorList>
            <person name="Goeker M."/>
        </authorList>
    </citation>
    <scope>NUCLEOTIDE SEQUENCE [LARGE SCALE GENOMIC DNA]</scope>
    <source>
        <strain evidence="1 2">DSM 24591</strain>
    </source>
</reference>
<comment type="caution">
    <text evidence="1">The sequence shown here is derived from an EMBL/GenBank/DDBJ whole genome shotgun (WGS) entry which is preliminary data.</text>
</comment>
<dbReference type="Proteomes" id="UP000295525">
    <property type="component" value="Unassembled WGS sequence"/>
</dbReference>
<dbReference type="Gene3D" id="1.10.10.690">
    <property type="entry name" value="YidB-like"/>
    <property type="match status" value="1"/>
</dbReference>
<gene>
    <name evidence="1" type="ORF">EDC26_10813</name>
</gene>
<dbReference type="InterPro" id="IPR027405">
    <property type="entry name" value="YidB-like"/>
</dbReference>
<evidence type="ECO:0000313" key="1">
    <source>
        <dbReference type="EMBL" id="TCT06277.1"/>
    </source>
</evidence>
<sequence>MGLLDSVLSAATGGGNQTGGQASLLSALVEHVNSYPGGLSGLVQKLQEGGLGDAVSSWVGTGANQAVSGEQVQSALGDDVVNKLAQSSGQDPSTVLSSLSTLLPHLVDHATPDGTVDPAQGGLNVSSLMGSLSGLLGKLG</sequence>
<name>A0A4R3M4H6_9BURK</name>
<organism evidence="1 2">
    <name type="scientific">Paralcaligenes ureilyticus</name>
    <dbReference type="NCBI Taxonomy" id="627131"/>
    <lineage>
        <taxon>Bacteria</taxon>
        <taxon>Pseudomonadati</taxon>
        <taxon>Pseudomonadota</taxon>
        <taxon>Betaproteobacteria</taxon>
        <taxon>Burkholderiales</taxon>
        <taxon>Alcaligenaceae</taxon>
        <taxon>Paralcaligenes</taxon>
    </lineage>
</organism>
<dbReference type="EMBL" id="SMAJ01000008">
    <property type="protein sequence ID" value="TCT06277.1"/>
    <property type="molecule type" value="Genomic_DNA"/>
</dbReference>
<accession>A0A4R3M4H6</accession>
<proteinExistence type="predicted"/>
<keyword evidence="2" id="KW-1185">Reference proteome</keyword>
<dbReference type="SUPFAM" id="SSF140804">
    <property type="entry name" value="YidB-like"/>
    <property type="match status" value="1"/>
</dbReference>
<dbReference type="Pfam" id="PF20159">
    <property type="entry name" value="YidB"/>
    <property type="match status" value="1"/>
</dbReference>
<dbReference type="RefSeq" id="WP_132582763.1">
    <property type="nucleotide sequence ID" value="NZ_SMAJ01000008.1"/>
</dbReference>
<evidence type="ECO:0000313" key="2">
    <source>
        <dbReference type="Proteomes" id="UP000295525"/>
    </source>
</evidence>